<proteinExistence type="predicted"/>
<evidence type="ECO:0000313" key="2">
    <source>
        <dbReference type="EMBL" id="MBF7981981.1"/>
    </source>
</evidence>
<accession>A0ABS0EAW2</accession>
<dbReference type="RefSeq" id="WP_195815844.1">
    <property type="nucleotide sequence ID" value="NZ_JADOBI010000012.1"/>
</dbReference>
<keyword evidence="1" id="KW-0812">Transmembrane</keyword>
<dbReference type="EMBL" id="JADOBI010000012">
    <property type="protein sequence ID" value="MBF7981981.1"/>
    <property type="molecule type" value="Genomic_DNA"/>
</dbReference>
<name>A0ABS0EAW2_9GAMM</name>
<sequence length="271" mass="30467">MVIHSKKKSSNYSVIVGILIILVVIALSAATLYSLMTKESLNSETLCPTTGPKGHYVILIDNTSPFPYTQKASLSQGLKNIVRNELPEGYLLSVFLLGEDVTKNDKPLFERCSPGQWGNKSQLTSNKKFVERDFYEKFSKPLDEVVKKISLEEHSKKSPVFEMLQLVGINGFEHSDVIGEKKLIIYSDMLANTQEFSMYKEHIPSYENFSKVPYAQRALAPGLKDVSVSLNFISDQQQSGKSQKTRLISFWEKYFDASGASIESVQFLEGL</sequence>
<protein>
    <submittedName>
        <fullName evidence="2">Uncharacterized protein</fullName>
    </submittedName>
</protein>
<keyword evidence="1" id="KW-0472">Membrane</keyword>
<comment type="caution">
    <text evidence="2">The sequence shown here is derived from an EMBL/GenBank/DDBJ whole genome shotgun (WGS) entry which is preliminary data.</text>
</comment>
<dbReference type="Proteomes" id="UP000636811">
    <property type="component" value="Unassembled WGS sequence"/>
</dbReference>
<organism evidence="2 3">
    <name type="scientific">Rahnella laticis</name>
    <dbReference type="NCBI Taxonomy" id="2787622"/>
    <lineage>
        <taxon>Bacteria</taxon>
        <taxon>Pseudomonadati</taxon>
        <taxon>Pseudomonadota</taxon>
        <taxon>Gammaproteobacteria</taxon>
        <taxon>Enterobacterales</taxon>
        <taxon>Yersiniaceae</taxon>
        <taxon>Rahnella</taxon>
    </lineage>
</organism>
<keyword evidence="1" id="KW-1133">Transmembrane helix</keyword>
<gene>
    <name evidence="2" type="ORF">IV433_21445</name>
</gene>
<evidence type="ECO:0000256" key="1">
    <source>
        <dbReference type="SAM" id="Phobius"/>
    </source>
</evidence>
<evidence type="ECO:0000313" key="3">
    <source>
        <dbReference type="Proteomes" id="UP000636811"/>
    </source>
</evidence>
<feature type="transmembrane region" description="Helical" evidence="1">
    <location>
        <begin position="12"/>
        <end position="36"/>
    </location>
</feature>
<keyword evidence="3" id="KW-1185">Reference proteome</keyword>
<reference evidence="2 3" key="1">
    <citation type="submission" date="2020-11" db="EMBL/GenBank/DDBJ databases">
        <title>Taxonomic investigation of Rahnella strains.</title>
        <authorList>
            <person name="Lee S.D."/>
        </authorList>
    </citation>
    <scope>NUCLEOTIDE SEQUENCE [LARGE SCALE GENOMIC DNA]</scope>
    <source>
        <strain evidence="2 3">SAP-17</strain>
    </source>
</reference>